<proteinExistence type="predicted"/>
<name>A0A4R6J7W3_9ACTN</name>
<dbReference type="RefSeq" id="WP_133877697.1">
    <property type="nucleotide sequence ID" value="NZ_BOMD01000076.1"/>
</dbReference>
<sequence>MSNGDRRVVVYGTGTSEFGASLRAEFPECAVDVIDRPGPPEFVRRPVLADVVKSADWLSPECIYVMLGWLGGTVGQQIVQAGVEAVITATRK</sequence>
<protein>
    <submittedName>
        <fullName evidence="1">Uncharacterized protein</fullName>
    </submittedName>
</protein>
<organism evidence="1 2">
    <name type="scientific">Paractinoplanes brasiliensis</name>
    <dbReference type="NCBI Taxonomy" id="52695"/>
    <lineage>
        <taxon>Bacteria</taxon>
        <taxon>Bacillati</taxon>
        <taxon>Actinomycetota</taxon>
        <taxon>Actinomycetes</taxon>
        <taxon>Micromonosporales</taxon>
        <taxon>Micromonosporaceae</taxon>
        <taxon>Paractinoplanes</taxon>
    </lineage>
</organism>
<comment type="caution">
    <text evidence="1">The sequence shown here is derived from an EMBL/GenBank/DDBJ whole genome shotgun (WGS) entry which is preliminary data.</text>
</comment>
<reference evidence="1 2" key="1">
    <citation type="submission" date="2019-03" db="EMBL/GenBank/DDBJ databases">
        <title>Sequencing the genomes of 1000 actinobacteria strains.</title>
        <authorList>
            <person name="Klenk H.-P."/>
        </authorList>
    </citation>
    <scope>NUCLEOTIDE SEQUENCE [LARGE SCALE GENOMIC DNA]</scope>
    <source>
        <strain evidence="1 2">DSM 43805</strain>
    </source>
</reference>
<evidence type="ECO:0000313" key="2">
    <source>
        <dbReference type="Proteomes" id="UP000294901"/>
    </source>
</evidence>
<gene>
    <name evidence="1" type="ORF">C8E87_7045</name>
</gene>
<evidence type="ECO:0000313" key="1">
    <source>
        <dbReference type="EMBL" id="TDO31619.1"/>
    </source>
</evidence>
<keyword evidence="2" id="KW-1185">Reference proteome</keyword>
<accession>A0A4R6J7W3</accession>
<dbReference type="Proteomes" id="UP000294901">
    <property type="component" value="Unassembled WGS sequence"/>
</dbReference>
<dbReference type="EMBL" id="SNWR01000002">
    <property type="protein sequence ID" value="TDO31619.1"/>
    <property type="molecule type" value="Genomic_DNA"/>
</dbReference>
<dbReference type="AlphaFoldDB" id="A0A4R6J7W3"/>